<evidence type="ECO:0000313" key="1">
    <source>
        <dbReference type="EMBL" id="PWK94530.1"/>
    </source>
</evidence>
<dbReference type="AlphaFoldDB" id="A0A2V2B743"/>
<name>A0A2V2B743_9GAMM</name>
<dbReference type="InterPro" id="IPR011990">
    <property type="entry name" value="TPR-like_helical_dom_sf"/>
</dbReference>
<sequence length="246" mass="27135">MHPLKSDGPIMKLFKIILLLSVILLGACDDKEARFEAAKTQALKNPDPWQAYAQIGGDAVIIFRCEPNESSCLKDILHKYHDLALTLYTSALKQHSPAAFVDLFTRPDLPVELKGRMPELASELVKMAGSSRGDHASKDILRVAAGLLQEGKWVEKDSVRAAALYARAWNAGDSYAPASLSQLYSTQHDDASALLWQFRCTGICYSSLAHDDLLASLSTRQILRVESLARDHSILTVNGQADWETK</sequence>
<gene>
    <name evidence="1" type="ORF">C7431_11024</name>
</gene>
<comment type="caution">
    <text evidence="1">The sequence shown here is derived from an EMBL/GenBank/DDBJ whole genome shotgun (WGS) entry which is preliminary data.</text>
</comment>
<dbReference type="Proteomes" id="UP000245981">
    <property type="component" value="Unassembled WGS sequence"/>
</dbReference>
<accession>A0A2V2B743</accession>
<dbReference type="Gene3D" id="1.25.40.10">
    <property type="entry name" value="Tetratricopeptide repeat domain"/>
    <property type="match status" value="1"/>
</dbReference>
<dbReference type="SUPFAM" id="SSF81901">
    <property type="entry name" value="HCP-like"/>
    <property type="match status" value="1"/>
</dbReference>
<dbReference type="PROSITE" id="PS51257">
    <property type="entry name" value="PROKAR_LIPOPROTEIN"/>
    <property type="match status" value="1"/>
</dbReference>
<proteinExistence type="predicted"/>
<evidence type="ECO:0000313" key="2">
    <source>
        <dbReference type="Proteomes" id="UP000245981"/>
    </source>
</evidence>
<protein>
    <recommendedName>
        <fullName evidence="3">Sel1 repeat family protein</fullName>
    </recommendedName>
</protein>
<reference evidence="1 2" key="1">
    <citation type="submission" date="2018-05" db="EMBL/GenBank/DDBJ databases">
        <title>Genomic Encyclopedia of Type Strains, Phase IV (KMG-V): Genome sequencing to study the core and pangenomes of soil and plant-associated prokaryotes.</title>
        <authorList>
            <person name="Whitman W."/>
        </authorList>
    </citation>
    <scope>NUCLEOTIDE SEQUENCE [LARGE SCALE GENOMIC DNA]</scope>
    <source>
        <strain evidence="1 2">PNA 200-10</strain>
    </source>
</reference>
<dbReference type="EMBL" id="QGHF01000010">
    <property type="protein sequence ID" value="PWK94530.1"/>
    <property type="molecule type" value="Genomic_DNA"/>
</dbReference>
<evidence type="ECO:0008006" key="3">
    <source>
        <dbReference type="Google" id="ProtNLM"/>
    </source>
</evidence>
<organism evidence="1 2">
    <name type="scientific">Pantoea allii</name>
    <dbReference type="NCBI Taxonomy" id="574096"/>
    <lineage>
        <taxon>Bacteria</taxon>
        <taxon>Pseudomonadati</taxon>
        <taxon>Pseudomonadota</taxon>
        <taxon>Gammaproteobacteria</taxon>
        <taxon>Enterobacterales</taxon>
        <taxon>Erwiniaceae</taxon>
        <taxon>Pantoea</taxon>
    </lineage>
</organism>